<evidence type="ECO:0000259" key="11">
    <source>
        <dbReference type="PROSITE" id="PS51715"/>
    </source>
</evidence>
<dbReference type="EC" id="3.6.5.-" evidence="9"/>
<dbReference type="InterPro" id="IPR046758">
    <property type="entry name" value="Sey1/RHD3-like_3HB"/>
</dbReference>
<dbReference type="Proteomes" id="UP000007797">
    <property type="component" value="Unassembled WGS sequence"/>
</dbReference>
<proteinExistence type="inferred from homology"/>
<dbReference type="GO" id="GO:0005525">
    <property type="term" value="F:GTP binding"/>
    <property type="evidence" value="ECO:0007669"/>
    <property type="project" value="UniProtKB-UniRule"/>
</dbReference>
<dbReference type="HAMAP" id="MF_03109">
    <property type="entry name" value="Sey1"/>
    <property type="match status" value="1"/>
</dbReference>
<dbReference type="SUPFAM" id="SSF52540">
    <property type="entry name" value="P-loop containing nucleoside triphosphate hydrolases"/>
    <property type="match status" value="1"/>
</dbReference>
<dbReference type="GeneID" id="14868679"/>
<protein>
    <recommendedName>
        <fullName evidence="9">Protein SEY1 homolog</fullName>
        <ecNumber evidence="9">3.6.5.-</ecNumber>
    </recommendedName>
</protein>
<keyword evidence="2 9" id="KW-0812">Transmembrane</keyword>
<evidence type="ECO:0000256" key="4">
    <source>
        <dbReference type="ARBA" id="ARBA00022801"/>
    </source>
</evidence>
<keyword evidence="7 9" id="KW-0342">GTP-binding</keyword>
<dbReference type="Pfam" id="PF05879">
    <property type="entry name" value="RHD3_GTPase"/>
    <property type="match status" value="1"/>
</dbReference>
<organism evidence="12 13">
    <name type="scientific">Cavenderia fasciculata</name>
    <name type="common">Slime mold</name>
    <name type="synonym">Dictyostelium fasciculatum</name>
    <dbReference type="NCBI Taxonomy" id="261658"/>
    <lineage>
        <taxon>Eukaryota</taxon>
        <taxon>Amoebozoa</taxon>
        <taxon>Evosea</taxon>
        <taxon>Eumycetozoa</taxon>
        <taxon>Dictyostelia</taxon>
        <taxon>Acytosteliales</taxon>
        <taxon>Cavenderiaceae</taxon>
        <taxon>Cavenderia</taxon>
    </lineage>
</organism>
<comment type="function">
    <text evidence="9">Probable GTP-binding protein that may be involved in cell development.</text>
</comment>
<dbReference type="GO" id="GO:0020003">
    <property type="term" value="C:symbiont-containing vacuole"/>
    <property type="evidence" value="ECO:0007669"/>
    <property type="project" value="EnsemblProtists"/>
</dbReference>
<dbReference type="InterPro" id="IPR008803">
    <property type="entry name" value="RHD3/Sey1"/>
</dbReference>
<dbReference type="OMA" id="SYAHEEE"/>
<dbReference type="GO" id="GO:1900101">
    <property type="term" value="P:regulation of endoplasmic reticulum unfolded protein response"/>
    <property type="evidence" value="ECO:0007669"/>
    <property type="project" value="EnsemblProtists"/>
</dbReference>
<dbReference type="GO" id="GO:0007033">
    <property type="term" value="P:vacuole organization"/>
    <property type="evidence" value="ECO:0007669"/>
    <property type="project" value="EnsemblProtists"/>
</dbReference>
<dbReference type="GO" id="GO:0005789">
    <property type="term" value="C:endoplasmic reticulum membrane"/>
    <property type="evidence" value="ECO:0007669"/>
    <property type="project" value="UniProtKB-SubCell"/>
</dbReference>
<keyword evidence="6 9" id="KW-1133">Transmembrane helix</keyword>
<dbReference type="GO" id="GO:1903371">
    <property type="term" value="P:regulation of endoplasmic reticulum tubular network organization"/>
    <property type="evidence" value="ECO:0007669"/>
    <property type="project" value="EnsemblProtists"/>
</dbReference>
<dbReference type="GO" id="GO:0090182">
    <property type="term" value="P:regulation of secretion of lysosomal enzymes"/>
    <property type="evidence" value="ECO:0007669"/>
    <property type="project" value="EnsemblProtists"/>
</dbReference>
<name>F4Q604_CACFS</name>
<dbReference type="KEGG" id="dfa:DFA_08408"/>
<gene>
    <name evidence="12" type="ORF">DFA_08408</name>
</gene>
<evidence type="ECO:0000256" key="9">
    <source>
        <dbReference type="HAMAP-Rule" id="MF_03109"/>
    </source>
</evidence>
<dbReference type="InterPro" id="IPR027417">
    <property type="entry name" value="P-loop_NTPase"/>
</dbReference>
<keyword evidence="5 9" id="KW-0256">Endoplasmic reticulum</keyword>
<keyword evidence="13" id="KW-1185">Reference proteome</keyword>
<evidence type="ECO:0000256" key="3">
    <source>
        <dbReference type="ARBA" id="ARBA00022741"/>
    </source>
</evidence>
<dbReference type="GO" id="GO:0140221">
    <property type="term" value="C:pathogen-containing vacuole membrane"/>
    <property type="evidence" value="ECO:0007669"/>
    <property type="project" value="EnsemblProtists"/>
</dbReference>
<evidence type="ECO:0000256" key="10">
    <source>
        <dbReference type="SAM" id="Phobius"/>
    </source>
</evidence>
<comment type="subcellular location">
    <subcellularLocation>
        <location evidence="1 9">Endoplasmic reticulum membrane</location>
        <topology evidence="1 9">Multi-pass membrane protein</topology>
    </subcellularLocation>
</comment>
<dbReference type="Gene3D" id="3.40.50.300">
    <property type="entry name" value="P-loop containing nucleotide triphosphate hydrolases"/>
    <property type="match status" value="1"/>
</dbReference>
<sequence>MTSGGEDITEEQFTEIVQFIDHNGDIVNEENDNKKSFLSCLSSKTDFLEKGFDYSVIAILGPQSSGKSTLLNILFNTKFAVMDSHTGRKQTTQGVWMGIANVESPETFLILDVEGTDGRERGEDEKAFERKTSLFSLVLSSVLIINMWAHDIGRYNAANIGLLKTVFELNLQLFQKSRDHDGETPLEKLRNTILEDIKNIWNELTKPKDFVNSTAHDFFNFEFTSLPHKVYSKDNFKLEAEVLKKKFLDPTNADFIPKKEYRNDIPADGFYKFSNNVWETIKANRDLDLPSQKEMLALFRCDEFVDQSFAQFSVDIAPLKEKIEKGRIVDNFGESTKKMVAACLERYDVPSARYHSETVSKKRQTLDSRLMEMIKTLFDKQIEKLYEKSVEFYKNLVQESSNIKKVSAASEKQSLESQLIPHFSVWSRNIRQNTLDYFEKIAIETVYPESGWSFISVQQELDDFIAKEISVLKENQLNKLSKFMKDGFFQQITPNLTKITEHAQDDMWKKITNLFNENLFKFETTYRKRLTDFDTKESDAEDTIEMWKLNTKEQLKEKIRDRAQLLPLRLKKRFEEGFTLDSRGLPRKWSKTDDIDSIYQEAMFNAEKLVDLFSYMRLQEEEFELTFYSKDTQPDDDDSLYLTSLKSPTKYPVNYTNIVLQNDQCNQIIDDFRKDTKTDLINARHEQSRTSSVGGVPPYMILLLCVLGFNEFIAILTNPLLFFLVVLLGVGFFVLHKLNLSGPFIDFSSTLLVSFMNKIKDVVLQVEHLSANHPESSDAAKKKKD</sequence>
<evidence type="ECO:0000256" key="7">
    <source>
        <dbReference type="ARBA" id="ARBA00023134"/>
    </source>
</evidence>
<dbReference type="PANTHER" id="PTHR45923:SF2">
    <property type="entry name" value="PROTEIN SEY1"/>
    <property type="match status" value="1"/>
</dbReference>
<keyword evidence="3 9" id="KW-0547">Nucleotide-binding</keyword>
<feature type="topological domain" description="Lumenal" evidence="9">
    <location>
        <begin position="717"/>
        <end position="719"/>
    </location>
</feature>
<evidence type="ECO:0000256" key="2">
    <source>
        <dbReference type="ARBA" id="ARBA00022692"/>
    </source>
</evidence>
<dbReference type="RefSeq" id="XP_004355897.1">
    <property type="nucleotide sequence ID" value="XM_004355844.1"/>
</dbReference>
<dbReference type="PANTHER" id="PTHR45923">
    <property type="entry name" value="PROTEIN SEY1"/>
    <property type="match status" value="1"/>
</dbReference>
<dbReference type="Pfam" id="PF20428">
    <property type="entry name" value="Sey1_3HB"/>
    <property type="match status" value="1"/>
</dbReference>
<dbReference type="InterPro" id="IPR030386">
    <property type="entry name" value="G_GB1_RHD3_dom"/>
</dbReference>
<comment type="similarity">
    <text evidence="9">Belongs to the TRAFAC class dynamin-like GTPase superfamily. GB1/RHD3 GTPase family. RHD3 subfamily.</text>
</comment>
<evidence type="ECO:0000256" key="1">
    <source>
        <dbReference type="ARBA" id="ARBA00004477"/>
    </source>
</evidence>
<reference evidence="13" key="1">
    <citation type="journal article" date="2011" name="Genome Res.">
        <title>Phylogeny-wide analysis of social amoeba genomes highlights ancient origins for complex intercellular communication.</title>
        <authorList>
            <person name="Heidel A.J."/>
            <person name="Lawal H.M."/>
            <person name="Felder M."/>
            <person name="Schilde C."/>
            <person name="Helps N.R."/>
            <person name="Tunggal B."/>
            <person name="Rivero F."/>
            <person name="John U."/>
            <person name="Schleicher M."/>
            <person name="Eichinger L."/>
            <person name="Platzer M."/>
            <person name="Noegel A.A."/>
            <person name="Schaap P."/>
            <person name="Gloeckner G."/>
        </authorList>
    </citation>
    <scope>NUCLEOTIDE SEQUENCE [LARGE SCALE GENOMIC DNA]</scope>
    <source>
        <strain evidence="13">SH3</strain>
    </source>
</reference>
<dbReference type="GO" id="GO:0051851">
    <property type="term" value="P:host-mediated perturbation of symbiont process"/>
    <property type="evidence" value="ECO:0007669"/>
    <property type="project" value="EnsemblProtists"/>
</dbReference>
<accession>F4Q604</accession>
<feature type="binding site" evidence="9">
    <location>
        <begin position="61"/>
        <end position="68"/>
    </location>
    <ligand>
        <name>GTP</name>
        <dbReference type="ChEBI" id="CHEBI:37565"/>
    </ligand>
</feature>
<evidence type="ECO:0000256" key="6">
    <source>
        <dbReference type="ARBA" id="ARBA00022989"/>
    </source>
</evidence>
<feature type="topological domain" description="Cytoplasmic" evidence="9">
    <location>
        <begin position="741"/>
        <end position="785"/>
    </location>
</feature>
<dbReference type="CDD" id="cd01851">
    <property type="entry name" value="GBP"/>
    <property type="match status" value="1"/>
</dbReference>
<dbReference type="FunFam" id="3.40.50.300:FF:000727">
    <property type="entry name" value="Protein SEY1 homolog"/>
    <property type="match status" value="1"/>
</dbReference>
<evidence type="ECO:0000313" key="12">
    <source>
        <dbReference type="EMBL" id="EGG17413.1"/>
    </source>
</evidence>
<evidence type="ECO:0000256" key="5">
    <source>
        <dbReference type="ARBA" id="ARBA00022824"/>
    </source>
</evidence>
<feature type="domain" description="GB1/RHD3-type G" evidence="11">
    <location>
        <begin position="51"/>
        <end position="261"/>
    </location>
</feature>
<dbReference type="STRING" id="1054147.F4Q604"/>
<feature type="transmembrane region" description="Helical" evidence="10">
    <location>
        <begin position="712"/>
        <end position="735"/>
    </location>
</feature>
<dbReference type="OrthoDB" id="1597724at2759"/>
<evidence type="ECO:0000313" key="13">
    <source>
        <dbReference type="Proteomes" id="UP000007797"/>
    </source>
</evidence>
<dbReference type="GO" id="GO:0003925">
    <property type="term" value="F:G protein activity"/>
    <property type="evidence" value="ECO:0007669"/>
    <property type="project" value="EnsemblProtists"/>
</dbReference>
<dbReference type="GO" id="GO:0016320">
    <property type="term" value="P:endoplasmic reticulum membrane fusion"/>
    <property type="evidence" value="ECO:0007669"/>
    <property type="project" value="TreeGrafter"/>
</dbReference>
<keyword evidence="4 9" id="KW-0378">Hydrolase</keyword>
<keyword evidence="8 9" id="KW-0472">Membrane</keyword>
<feature type="topological domain" description="Cytoplasmic" evidence="9">
    <location>
        <begin position="1"/>
        <end position="695"/>
    </location>
</feature>
<dbReference type="AlphaFoldDB" id="F4Q604"/>
<dbReference type="PROSITE" id="PS51715">
    <property type="entry name" value="G_GB1_RHD3"/>
    <property type="match status" value="1"/>
</dbReference>
<evidence type="ECO:0000256" key="8">
    <source>
        <dbReference type="ARBA" id="ARBA00023136"/>
    </source>
</evidence>
<dbReference type="EMBL" id="GL883021">
    <property type="protein sequence ID" value="EGG17413.1"/>
    <property type="molecule type" value="Genomic_DNA"/>
</dbReference>